<dbReference type="Proteomes" id="UP000094472">
    <property type="component" value="Unassembled WGS sequence"/>
</dbReference>
<keyword evidence="2" id="KW-1185">Reference proteome</keyword>
<proteinExistence type="predicted"/>
<gene>
    <name evidence="1" type="ORF">AUC69_05070</name>
</gene>
<evidence type="ECO:0000313" key="2">
    <source>
        <dbReference type="Proteomes" id="UP000094472"/>
    </source>
</evidence>
<accession>A0A1E3W7A6</accession>
<protein>
    <submittedName>
        <fullName evidence="1">Uncharacterized protein</fullName>
    </submittedName>
</protein>
<evidence type="ECO:0000313" key="1">
    <source>
        <dbReference type="EMBL" id="ODS01646.1"/>
    </source>
</evidence>
<name>A0A1E3W7A6_9HYPH</name>
<organism evidence="1 2">
    <name type="scientific">Methyloceanibacter superfactus</name>
    <dbReference type="NCBI Taxonomy" id="1774969"/>
    <lineage>
        <taxon>Bacteria</taxon>
        <taxon>Pseudomonadati</taxon>
        <taxon>Pseudomonadota</taxon>
        <taxon>Alphaproteobacteria</taxon>
        <taxon>Hyphomicrobiales</taxon>
        <taxon>Hyphomicrobiaceae</taxon>
        <taxon>Methyloceanibacter</taxon>
    </lineage>
</organism>
<reference evidence="1 2" key="1">
    <citation type="journal article" date="2016" name="Environ. Microbiol.">
        <title>New Methyloceanibacter diversity from North Sea sediments includes methanotroph containing solely the soluble methane monooxygenase.</title>
        <authorList>
            <person name="Vekeman B."/>
            <person name="Kerckhof F.M."/>
            <person name="Cremers G."/>
            <person name="de Vos P."/>
            <person name="Vandamme P."/>
            <person name="Boon N."/>
            <person name="Op den Camp H.J."/>
            <person name="Heylen K."/>
        </authorList>
    </citation>
    <scope>NUCLEOTIDE SEQUENCE [LARGE SCALE GENOMIC DNA]</scope>
    <source>
        <strain evidence="1 2">R-67175</strain>
    </source>
</reference>
<dbReference type="STRING" id="1774969.AUC69_05070"/>
<comment type="caution">
    <text evidence="1">The sequence shown here is derived from an EMBL/GenBank/DDBJ whole genome shotgun (WGS) entry which is preliminary data.</text>
</comment>
<dbReference type="AlphaFoldDB" id="A0A1E3W7A6"/>
<dbReference type="EMBL" id="LPWF01000004">
    <property type="protein sequence ID" value="ODS01646.1"/>
    <property type="molecule type" value="Genomic_DNA"/>
</dbReference>
<sequence>MEQAVRALAVGERRLECIGALGQSVLDDRLHAHLAEGAARLLVGQDLLKADHVAGEVRQILLRRVDHRQPLVELGDGFMRLARRVVEVGAHLVGHAVEPLVDGPRQLAVTADADLGQGLQPHLELAHLSVAGGRFALAPAHMHDEDDGEQQQRKDAQAR</sequence>